<dbReference type="SMART" id="SM00399">
    <property type="entry name" value="ZnF_C4"/>
    <property type="match status" value="2"/>
</dbReference>
<dbReference type="GO" id="GO:0008270">
    <property type="term" value="F:zinc ion binding"/>
    <property type="evidence" value="ECO:0007669"/>
    <property type="project" value="UniProtKB-KW"/>
</dbReference>
<dbReference type="EMBL" id="OC854786">
    <property type="protein sequence ID" value="CAD7620357.1"/>
    <property type="molecule type" value="Genomic_DNA"/>
</dbReference>
<evidence type="ECO:0000256" key="5">
    <source>
        <dbReference type="ARBA" id="ARBA00023125"/>
    </source>
</evidence>
<dbReference type="GO" id="GO:0030154">
    <property type="term" value="P:cell differentiation"/>
    <property type="evidence" value="ECO:0007669"/>
    <property type="project" value="TreeGrafter"/>
</dbReference>
<dbReference type="EMBL" id="CAJPIZ010000211">
    <property type="protein sequence ID" value="CAG2100787.1"/>
    <property type="molecule type" value="Genomic_DNA"/>
</dbReference>
<dbReference type="InterPro" id="IPR013088">
    <property type="entry name" value="Znf_NHR/GATA"/>
</dbReference>
<keyword evidence="12" id="KW-1185">Reference proteome</keyword>
<dbReference type="PROSITE" id="PS00031">
    <property type="entry name" value="NUCLEAR_REC_DBD_1"/>
    <property type="match status" value="2"/>
</dbReference>
<evidence type="ECO:0000256" key="7">
    <source>
        <dbReference type="ARBA" id="ARBA00023170"/>
    </source>
</evidence>
<dbReference type="Gene3D" id="1.10.565.10">
    <property type="entry name" value="Retinoid X Receptor"/>
    <property type="match status" value="3"/>
</dbReference>
<dbReference type="PANTHER" id="PTHR24082">
    <property type="entry name" value="NUCLEAR HORMONE RECEPTOR"/>
    <property type="match status" value="1"/>
</dbReference>
<accession>A0A7R9KCP5</accession>
<dbReference type="InterPro" id="IPR050234">
    <property type="entry name" value="Nuclear_hormone_rcpt_NR1"/>
</dbReference>
<evidence type="ECO:0000313" key="11">
    <source>
        <dbReference type="EMBL" id="CAD7620357.1"/>
    </source>
</evidence>
<dbReference type="PANTHER" id="PTHR24082:SF283">
    <property type="entry name" value="NUCLEAR HORMONE RECEPTOR HR96"/>
    <property type="match status" value="1"/>
</dbReference>
<keyword evidence="6" id="KW-0804">Transcription</keyword>
<feature type="compositionally biased region" description="Polar residues" evidence="9">
    <location>
        <begin position="547"/>
        <end position="556"/>
    </location>
</feature>
<dbReference type="Proteomes" id="UP000759131">
    <property type="component" value="Unassembled WGS sequence"/>
</dbReference>
<evidence type="ECO:0000256" key="8">
    <source>
        <dbReference type="ARBA" id="ARBA00023242"/>
    </source>
</evidence>
<dbReference type="PRINTS" id="PR00047">
    <property type="entry name" value="STROIDFINGER"/>
</dbReference>
<organism evidence="11">
    <name type="scientific">Medioppia subpectinata</name>
    <dbReference type="NCBI Taxonomy" id="1979941"/>
    <lineage>
        <taxon>Eukaryota</taxon>
        <taxon>Metazoa</taxon>
        <taxon>Ecdysozoa</taxon>
        <taxon>Arthropoda</taxon>
        <taxon>Chelicerata</taxon>
        <taxon>Arachnida</taxon>
        <taxon>Acari</taxon>
        <taxon>Acariformes</taxon>
        <taxon>Sarcoptiformes</taxon>
        <taxon>Oribatida</taxon>
        <taxon>Brachypylina</taxon>
        <taxon>Oppioidea</taxon>
        <taxon>Oppiidae</taxon>
        <taxon>Medioppia</taxon>
    </lineage>
</organism>
<evidence type="ECO:0000256" key="1">
    <source>
        <dbReference type="ARBA" id="ARBA00022723"/>
    </source>
</evidence>
<keyword evidence="5" id="KW-0238">DNA-binding</keyword>
<evidence type="ECO:0000256" key="6">
    <source>
        <dbReference type="ARBA" id="ARBA00023163"/>
    </source>
</evidence>
<keyword evidence="8" id="KW-0539">Nucleus</keyword>
<keyword evidence="1" id="KW-0479">Metal-binding</keyword>
<gene>
    <name evidence="11" type="ORF">OSB1V03_LOCUS847</name>
</gene>
<feature type="domain" description="Nuclear receptor" evidence="10">
    <location>
        <begin position="8"/>
        <end position="82"/>
    </location>
</feature>
<evidence type="ECO:0000313" key="12">
    <source>
        <dbReference type="Proteomes" id="UP000759131"/>
    </source>
</evidence>
<dbReference type="InterPro" id="IPR035500">
    <property type="entry name" value="NHR-like_dom_sf"/>
</dbReference>
<dbReference type="InterPro" id="IPR000536">
    <property type="entry name" value="Nucl_hrmn_rcpt_lig-bd"/>
</dbReference>
<reference evidence="11" key="1">
    <citation type="submission" date="2020-11" db="EMBL/GenBank/DDBJ databases">
        <authorList>
            <person name="Tran Van P."/>
        </authorList>
    </citation>
    <scope>NUCLEOTIDE SEQUENCE</scope>
</reference>
<feature type="compositionally biased region" description="Low complexity" evidence="9">
    <location>
        <begin position="557"/>
        <end position="573"/>
    </location>
</feature>
<dbReference type="SMART" id="SM00430">
    <property type="entry name" value="HOLI"/>
    <property type="match status" value="2"/>
</dbReference>
<sequence>MNDYIKPSKICGACGDKAIANNFGALSCEPCKTFFRRNAHKLALKCLYYGNCIIDEKSRKFCSKCRLNKCLAIGMRRDWMKGEEDNGLPDNSTDYIDNKTKHPNNIDEELNSILSNKDINKYIDNKLKMSVEFELSVIPIARPVTEYKSAFNATEMQILSELMTTAKAMQLTPNEHPIEITNYCEFGHAIDFIFDTHIREVTRCIKRLSTFKTMCEPDQIALLKHGCIQVLYWRSIIRYDYAQQLLVVPTPTNLTVSLKLDFLKYCAKNSYSAYKEFVQNIGLIWDSDYMMSIIVFNPGNFDLVNRDAIKLQQHVYMYLLQRYLILKYGSECSAKTRFLQLMNTLNELNAIREVQRKEIITFITQRALITLLVILVTNQGLVTHKICGVCGNKAIGHNFGALSCEPCKAFFRRNAFRNTLICHFNSNCKIDEITRKFCSKCRLDKCLAIGMRRDWLPSEDESTPKTRKIHRQTDNSMGSKGLATEYSPANTCITSNTSCEMCDENDFITEILDKDSHFNADELNAQILDLESIVTNGFEDYNRHQESQPNGYQCCQNSQNSGFNTNTNSNTSSAKVEEDVSEEVIQKAVEFEFAVIPIARAPDEYRCQFNGTETGILSELFTAIHGLGVQTGQLSDEFTDLDDVQHCFALKLDCAIRKTTRAIRRLSAFRAIPISDQISLLKHGCIEMIFLTGFRNYNITNNSFHLSMNGILIAIVLFNPDRSDLQDRDTIKTQQHVYMYLLQRYLILKYPTECEAKSRFLRLMDTAVNDLKMSAEAKKRELCDDRRKTPVGPLLRELLDPIPKPSEHMLTHIQD</sequence>
<dbReference type="Pfam" id="PF00105">
    <property type="entry name" value="zf-C4"/>
    <property type="match status" value="2"/>
</dbReference>
<dbReference type="GO" id="GO:0004879">
    <property type="term" value="F:nuclear receptor activity"/>
    <property type="evidence" value="ECO:0007669"/>
    <property type="project" value="TreeGrafter"/>
</dbReference>
<dbReference type="AlphaFoldDB" id="A0A7R9KCP5"/>
<evidence type="ECO:0000256" key="9">
    <source>
        <dbReference type="SAM" id="MobiDB-lite"/>
    </source>
</evidence>
<evidence type="ECO:0000256" key="3">
    <source>
        <dbReference type="ARBA" id="ARBA00022833"/>
    </source>
</evidence>
<name>A0A7R9KCP5_9ACAR</name>
<evidence type="ECO:0000256" key="4">
    <source>
        <dbReference type="ARBA" id="ARBA00023015"/>
    </source>
</evidence>
<dbReference type="PROSITE" id="PS51030">
    <property type="entry name" value="NUCLEAR_REC_DBD_2"/>
    <property type="match status" value="2"/>
</dbReference>
<proteinExistence type="predicted"/>
<dbReference type="GO" id="GO:0000122">
    <property type="term" value="P:negative regulation of transcription by RNA polymerase II"/>
    <property type="evidence" value="ECO:0007669"/>
    <property type="project" value="TreeGrafter"/>
</dbReference>
<evidence type="ECO:0000256" key="2">
    <source>
        <dbReference type="ARBA" id="ARBA00022771"/>
    </source>
</evidence>
<feature type="domain" description="Nuclear receptor" evidence="10">
    <location>
        <begin position="384"/>
        <end position="458"/>
    </location>
</feature>
<keyword evidence="2" id="KW-0863">Zinc-finger</keyword>
<dbReference type="GO" id="GO:0000978">
    <property type="term" value="F:RNA polymerase II cis-regulatory region sequence-specific DNA binding"/>
    <property type="evidence" value="ECO:0007669"/>
    <property type="project" value="TreeGrafter"/>
</dbReference>
<protein>
    <recommendedName>
        <fullName evidence="10">Nuclear receptor domain-containing protein</fullName>
    </recommendedName>
</protein>
<dbReference type="OrthoDB" id="5850793at2759"/>
<feature type="region of interest" description="Disordered" evidence="9">
    <location>
        <begin position="545"/>
        <end position="575"/>
    </location>
</feature>
<dbReference type="GO" id="GO:0045944">
    <property type="term" value="P:positive regulation of transcription by RNA polymerase II"/>
    <property type="evidence" value="ECO:0007669"/>
    <property type="project" value="TreeGrafter"/>
</dbReference>
<keyword evidence="3" id="KW-0862">Zinc</keyword>
<keyword evidence="4" id="KW-0805">Transcription regulation</keyword>
<dbReference type="SUPFAM" id="SSF48508">
    <property type="entry name" value="Nuclear receptor ligand-binding domain"/>
    <property type="match status" value="2"/>
</dbReference>
<keyword evidence="7" id="KW-0675">Receptor</keyword>
<dbReference type="Gene3D" id="3.30.50.10">
    <property type="entry name" value="Erythroid Transcription Factor GATA-1, subunit A"/>
    <property type="match status" value="2"/>
</dbReference>
<feature type="region of interest" description="Disordered" evidence="9">
    <location>
        <begin position="458"/>
        <end position="480"/>
    </location>
</feature>
<dbReference type="InterPro" id="IPR001628">
    <property type="entry name" value="Znf_hrmn_rcpt"/>
</dbReference>
<evidence type="ECO:0000259" key="10">
    <source>
        <dbReference type="PROSITE" id="PS51030"/>
    </source>
</evidence>
<dbReference type="SUPFAM" id="SSF57716">
    <property type="entry name" value="Glucocorticoid receptor-like (DNA-binding domain)"/>
    <property type="match status" value="2"/>
</dbReference>
<dbReference type="PROSITE" id="PS51257">
    <property type="entry name" value="PROKAR_LIPOPROTEIN"/>
    <property type="match status" value="1"/>
</dbReference>